<evidence type="ECO:0000256" key="1">
    <source>
        <dbReference type="SAM" id="Phobius"/>
    </source>
</evidence>
<comment type="caution">
    <text evidence="2">The sequence shown here is derived from an EMBL/GenBank/DDBJ whole genome shotgun (WGS) entry which is preliminary data.</text>
</comment>
<sequence>MAMSQPYFTATVVYEHVWRIYETPKETSTYTTHYVNSPGSHTGYAIIANTALLSSAQLETIGITYSISAGELSTQHVLATVATSMPTSSIQHSTQTPWLTATGIAAHTPQLTKASCHTTSSSHGFPLLYETYSGYLQMLLLLLFLCGYLLLRPKKARRSQDDSLEQGGDRLRDLGQAFIDVKDSTITAKS</sequence>
<name>A0A4T0DFB1_AURPU</name>
<dbReference type="Proteomes" id="UP000304947">
    <property type="component" value="Unassembled WGS sequence"/>
</dbReference>
<keyword evidence="1" id="KW-0812">Transmembrane</keyword>
<organism evidence="2 3">
    <name type="scientific">Aureobasidium pullulans</name>
    <name type="common">Black yeast</name>
    <name type="synonym">Pullularia pullulans</name>
    <dbReference type="NCBI Taxonomy" id="5580"/>
    <lineage>
        <taxon>Eukaryota</taxon>
        <taxon>Fungi</taxon>
        <taxon>Dikarya</taxon>
        <taxon>Ascomycota</taxon>
        <taxon>Pezizomycotina</taxon>
        <taxon>Dothideomycetes</taxon>
        <taxon>Dothideomycetidae</taxon>
        <taxon>Dothideales</taxon>
        <taxon>Saccotheciaceae</taxon>
        <taxon>Aureobasidium</taxon>
    </lineage>
</organism>
<keyword evidence="1" id="KW-1133">Transmembrane helix</keyword>
<evidence type="ECO:0000313" key="3">
    <source>
        <dbReference type="Proteomes" id="UP000304947"/>
    </source>
</evidence>
<evidence type="ECO:0000313" key="2">
    <source>
        <dbReference type="EMBL" id="TIA59791.1"/>
    </source>
</evidence>
<proteinExistence type="predicted"/>
<dbReference type="EMBL" id="QZBU01000838">
    <property type="protein sequence ID" value="TIA59791.1"/>
    <property type="molecule type" value="Genomic_DNA"/>
</dbReference>
<dbReference type="AlphaFoldDB" id="A0A4T0DFB1"/>
<gene>
    <name evidence="2" type="ORF">D6C83_03349</name>
</gene>
<feature type="transmembrane region" description="Helical" evidence="1">
    <location>
        <begin position="132"/>
        <end position="151"/>
    </location>
</feature>
<reference evidence="2 3" key="1">
    <citation type="submission" date="2018-10" db="EMBL/GenBank/DDBJ databases">
        <title>Fifty Aureobasidium pullulans genomes reveal a recombining polyextremotolerant generalist.</title>
        <authorList>
            <person name="Gostincar C."/>
            <person name="Turk M."/>
            <person name="Zajc J."/>
            <person name="Gunde-Cimerman N."/>
        </authorList>
    </citation>
    <scope>NUCLEOTIDE SEQUENCE [LARGE SCALE GENOMIC DNA]</scope>
    <source>
        <strain evidence="2 3">EXF-3380</strain>
    </source>
</reference>
<protein>
    <submittedName>
        <fullName evidence="2">Uncharacterized protein</fullName>
    </submittedName>
</protein>
<keyword evidence="1" id="KW-0472">Membrane</keyword>
<accession>A0A4T0DFB1</accession>